<keyword evidence="3" id="KW-1185">Reference proteome</keyword>
<name>A0A8T1VY72_9STRA</name>
<proteinExistence type="predicted"/>
<protein>
    <submittedName>
        <fullName evidence="2">Uncharacterized protein</fullName>
    </submittedName>
</protein>
<evidence type="ECO:0000313" key="3">
    <source>
        <dbReference type="Proteomes" id="UP000694044"/>
    </source>
</evidence>
<evidence type="ECO:0000313" key="2">
    <source>
        <dbReference type="EMBL" id="KAG7384939.1"/>
    </source>
</evidence>
<feature type="compositionally biased region" description="Basic and acidic residues" evidence="1">
    <location>
        <begin position="64"/>
        <end position="75"/>
    </location>
</feature>
<accession>A0A8T1VY72</accession>
<gene>
    <name evidence="2" type="ORF">PHYPSEUDO_002085</name>
</gene>
<feature type="region of interest" description="Disordered" evidence="1">
    <location>
        <begin position="59"/>
        <end position="107"/>
    </location>
</feature>
<reference evidence="2" key="1">
    <citation type="submission" date="2021-02" db="EMBL/GenBank/DDBJ databases">
        <authorList>
            <person name="Palmer J.M."/>
        </authorList>
    </citation>
    <scope>NUCLEOTIDE SEQUENCE</scope>
    <source>
        <strain evidence="2">SCRP734</strain>
    </source>
</reference>
<dbReference type="AlphaFoldDB" id="A0A8T1VY72"/>
<dbReference type="Proteomes" id="UP000694044">
    <property type="component" value="Unassembled WGS sequence"/>
</dbReference>
<organism evidence="2 3">
    <name type="scientific">Phytophthora pseudosyringae</name>
    <dbReference type="NCBI Taxonomy" id="221518"/>
    <lineage>
        <taxon>Eukaryota</taxon>
        <taxon>Sar</taxon>
        <taxon>Stramenopiles</taxon>
        <taxon>Oomycota</taxon>
        <taxon>Peronosporomycetes</taxon>
        <taxon>Peronosporales</taxon>
        <taxon>Peronosporaceae</taxon>
        <taxon>Phytophthora</taxon>
    </lineage>
</organism>
<evidence type="ECO:0000256" key="1">
    <source>
        <dbReference type="SAM" id="MobiDB-lite"/>
    </source>
</evidence>
<feature type="compositionally biased region" description="Basic and acidic residues" evidence="1">
    <location>
        <begin position="97"/>
        <end position="107"/>
    </location>
</feature>
<sequence>MLVNPASITRVDDQHYSSLPNVVLDEEDEDALLAEAEALFSVFPTESFEIQLLPDTAVSIDENPPERPKMFERISKSRPTGNKLQTPGDGGCIGSKNVDRYADKYQK</sequence>
<comment type="caution">
    <text evidence="2">The sequence shown here is derived from an EMBL/GenBank/DDBJ whole genome shotgun (WGS) entry which is preliminary data.</text>
</comment>
<dbReference type="EMBL" id="JAGDFM010000134">
    <property type="protein sequence ID" value="KAG7384939.1"/>
    <property type="molecule type" value="Genomic_DNA"/>
</dbReference>